<evidence type="ECO:0000256" key="2">
    <source>
        <dbReference type="PROSITE-ProRule" id="PRU00176"/>
    </source>
</evidence>
<sequence length="520" mass="57577">MARDTPANSRLFVLCAKGVTEPMLRKAFEKYGTIEDIWVVKDRQSNKEKGVAYIKFSKASEAALAMEELNGRTLPDDPKPLKVMIASKREHGSTRETNEEEKGLRIFIMVPTEYTESDIREIFGKWGDIEYVRIVRHQDTQRSKGLAYVKYYKAYHCALALENCESRFKAVFAEPKSSRDDRARRDSRGSRSYDRDLYSEGFSDMGRESRGGGGGGGFGGIGRDSRYGGPDRDFDGRFAQRDDGYDGGRRFPEPSMTSRGPLESIQSSYSPAGGVRLQIIASMQVTAQQMHALCNMVPQLEYCDFNQGTGTAYVKYASPQCAAWALDHLSNLEYPPGCPLTVRMTDGQPSESTGALASVSPTGVTPAGSNKKMDHAGMISSVMQATNLLRQAGMVVPPNLFEQLQPKVDEDGSYCSAKLPAKQPLILESTPVAKRLFIVSQPDPLPDFIITDLFSRFGNLIDAYMMRGRTCGFAKYGSEESANEAMRVLHKQEVCGMLLKVMEAEPQPEEGAPSSKRPRT</sequence>
<dbReference type="InParanoid" id="A0A1S3K0R2"/>
<dbReference type="Pfam" id="PF00076">
    <property type="entry name" value="RRM_1"/>
    <property type="match status" value="3"/>
</dbReference>
<evidence type="ECO:0000259" key="4">
    <source>
        <dbReference type="PROSITE" id="PS50102"/>
    </source>
</evidence>
<reference evidence="6" key="1">
    <citation type="submission" date="2025-08" db="UniProtKB">
        <authorList>
            <consortium name="RefSeq"/>
        </authorList>
    </citation>
    <scope>IDENTIFICATION</scope>
    <source>
        <tissue evidence="6">Gonads</tissue>
    </source>
</reference>
<dbReference type="InterPro" id="IPR012677">
    <property type="entry name" value="Nucleotide-bd_a/b_plait_sf"/>
</dbReference>
<dbReference type="PANTHER" id="PTHR48027">
    <property type="entry name" value="HETEROGENEOUS NUCLEAR RIBONUCLEOPROTEIN 87F-RELATED"/>
    <property type="match status" value="1"/>
</dbReference>
<dbReference type="Gene3D" id="3.30.70.330">
    <property type="match status" value="3"/>
</dbReference>
<organism evidence="5 6">
    <name type="scientific">Lingula anatina</name>
    <name type="common">Brachiopod</name>
    <name type="synonym">Lingula unguis</name>
    <dbReference type="NCBI Taxonomy" id="7574"/>
    <lineage>
        <taxon>Eukaryota</taxon>
        <taxon>Metazoa</taxon>
        <taxon>Spiralia</taxon>
        <taxon>Lophotrochozoa</taxon>
        <taxon>Brachiopoda</taxon>
        <taxon>Linguliformea</taxon>
        <taxon>Lingulata</taxon>
        <taxon>Lingulida</taxon>
        <taxon>Linguloidea</taxon>
        <taxon>Lingulidae</taxon>
        <taxon>Lingula</taxon>
    </lineage>
</organism>
<feature type="compositionally biased region" description="Gly residues" evidence="3">
    <location>
        <begin position="211"/>
        <end position="222"/>
    </location>
</feature>
<dbReference type="RefSeq" id="XP_013416230.1">
    <property type="nucleotide sequence ID" value="XM_013560776.1"/>
</dbReference>
<feature type="compositionally biased region" description="Basic and acidic residues" evidence="3">
    <location>
        <begin position="176"/>
        <end position="198"/>
    </location>
</feature>
<dbReference type="InterPro" id="IPR052462">
    <property type="entry name" value="SLIRP/GR-RBP-like"/>
</dbReference>
<dbReference type="Proteomes" id="UP000085678">
    <property type="component" value="Unplaced"/>
</dbReference>
<dbReference type="STRING" id="7574.A0A1S3K0R2"/>
<gene>
    <name evidence="6" type="primary">LOC106177867</name>
</gene>
<evidence type="ECO:0000313" key="6">
    <source>
        <dbReference type="RefSeq" id="XP_013416230.1"/>
    </source>
</evidence>
<keyword evidence="1 2" id="KW-0694">RNA-binding</keyword>
<feature type="domain" description="RRM" evidence="4">
    <location>
        <begin position="110"/>
        <end position="185"/>
    </location>
</feature>
<proteinExistence type="predicted"/>
<dbReference type="InterPro" id="IPR000504">
    <property type="entry name" value="RRM_dom"/>
</dbReference>
<dbReference type="GO" id="GO:0003723">
    <property type="term" value="F:RNA binding"/>
    <property type="evidence" value="ECO:0007669"/>
    <property type="project" value="UniProtKB-UniRule"/>
</dbReference>
<protein>
    <submittedName>
        <fullName evidence="6">RNA-binding protein 45</fullName>
    </submittedName>
</protein>
<dbReference type="FunCoup" id="A0A1S3K0R2">
    <property type="interactions" value="1826"/>
</dbReference>
<feature type="compositionally biased region" description="Polar residues" evidence="3">
    <location>
        <begin position="347"/>
        <end position="363"/>
    </location>
</feature>
<dbReference type="KEGG" id="lak:106177867"/>
<feature type="compositionally biased region" description="Basic and acidic residues" evidence="3">
    <location>
        <begin position="223"/>
        <end position="252"/>
    </location>
</feature>
<dbReference type="SMART" id="SM00360">
    <property type="entry name" value="RRM"/>
    <property type="match status" value="4"/>
</dbReference>
<dbReference type="PROSITE" id="PS50102">
    <property type="entry name" value="RRM"/>
    <property type="match status" value="3"/>
</dbReference>
<dbReference type="InterPro" id="IPR035979">
    <property type="entry name" value="RBD_domain_sf"/>
</dbReference>
<dbReference type="CDD" id="cd12366">
    <property type="entry name" value="RRM1_RBM45"/>
    <property type="match status" value="1"/>
</dbReference>
<evidence type="ECO:0000313" key="5">
    <source>
        <dbReference type="Proteomes" id="UP000085678"/>
    </source>
</evidence>
<keyword evidence="5" id="KW-1185">Reference proteome</keyword>
<feature type="domain" description="RRM" evidence="4">
    <location>
        <begin position="434"/>
        <end position="506"/>
    </location>
</feature>
<dbReference type="OrthoDB" id="78437at2759"/>
<feature type="domain" description="RRM" evidence="4">
    <location>
        <begin position="9"/>
        <end position="88"/>
    </location>
</feature>
<dbReference type="SUPFAM" id="SSF54928">
    <property type="entry name" value="RNA-binding domain, RBD"/>
    <property type="match status" value="2"/>
</dbReference>
<accession>A0A1S3K0R2</accession>
<evidence type="ECO:0000256" key="3">
    <source>
        <dbReference type="SAM" id="MobiDB-lite"/>
    </source>
</evidence>
<dbReference type="InterPro" id="IPR034203">
    <property type="entry name" value="RBM45_RRM1"/>
</dbReference>
<dbReference type="AlphaFoldDB" id="A0A1S3K0R2"/>
<dbReference type="GeneID" id="106177867"/>
<feature type="region of interest" description="Disordered" evidence="3">
    <location>
        <begin position="347"/>
        <end position="371"/>
    </location>
</feature>
<name>A0A1S3K0R2_LINAN</name>
<evidence type="ECO:0000256" key="1">
    <source>
        <dbReference type="ARBA" id="ARBA00022884"/>
    </source>
</evidence>
<feature type="region of interest" description="Disordered" evidence="3">
    <location>
        <begin position="175"/>
        <end position="264"/>
    </location>
</feature>